<name>A0A516KN40_9CAUD</name>
<gene>
    <name evidence="1" type="ORF">Goe8_c02380</name>
</gene>
<protein>
    <submittedName>
        <fullName evidence="1">Uncharacterized protein</fullName>
    </submittedName>
</protein>
<keyword evidence="2" id="KW-1185">Reference proteome</keyword>
<organism evidence="1 2">
    <name type="scientific">Bacillus phage vB_BmeM-Goe8</name>
    <dbReference type="NCBI Taxonomy" id="2593638"/>
    <lineage>
        <taxon>Viruses</taxon>
        <taxon>Duplodnaviria</taxon>
        <taxon>Heunggongvirae</taxon>
        <taxon>Uroviricota</taxon>
        <taxon>Caudoviricetes</taxon>
        <taxon>Herelleviridae</taxon>
        <taxon>Bastillevirinae</taxon>
        <taxon>Goettingenvirus</taxon>
        <taxon>Goettingenvirus goe8</taxon>
    </lineage>
</organism>
<dbReference type="Proteomes" id="UP000317800">
    <property type="component" value="Segment"/>
</dbReference>
<sequence>MNTNSTDLINKLRGVQFCTCGSEQKKVLQNVTTRYKGKHIRIESVPSLVCLRNDTHVTHTMRTRRNIRNLLSIAYMNDWTHILYREMGTV</sequence>
<reference evidence="1 2" key="1">
    <citation type="submission" date="2019-06" db="EMBL/GenBank/DDBJ databases">
        <authorList>
            <person name="Hertel R."/>
        </authorList>
    </citation>
    <scope>NUCLEOTIDE SEQUENCE [LARGE SCALE GENOMIC DNA]</scope>
</reference>
<dbReference type="EMBL" id="MN043729">
    <property type="protein sequence ID" value="QDP43011.1"/>
    <property type="molecule type" value="Genomic_DNA"/>
</dbReference>
<proteinExistence type="predicted"/>
<accession>A0A516KN40</accession>
<evidence type="ECO:0000313" key="1">
    <source>
        <dbReference type="EMBL" id="QDP43011.1"/>
    </source>
</evidence>
<evidence type="ECO:0000313" key="2">
    <source>
        <dbReference type="Proteomes" id="UP000317800"/>
    </source>
</evidence>